<dbReference type="Gene3D" id="3.40.50.10180">
    <property type="entry name" value="Glycerate kinase, MOFRL-like N-terminal domain"/>
    <property type="match status" value="1"/>
</dbReference>
<keyword evidence="3" id="KW-0808">Transferase</keyword>
<dbReference type="PANTHER" id="PTHR12227:SF0">
    <property type="entry name" value="GLYCERATE KINASE"/>
    <property type="match status" value="1"/>
</dbReference>
<dbReference type="InterPro" id="IPR038614">
    <property type="entry name" value="GK_N_sf"/>
</dbReference>
<feature type="domain" description="MOFRL" evidence="1">
    <location>
        <begin position="314"/>
        <end position="420"/>
    </location>
</feature>
<organism evidence="3 4">
    <name type="scientific">Novosphingobium humi</name>
    <dbReference type="NCBI Taxonomy" id="2282397"/>
    <lineage>
        <taxon>Bacteria</taxon>
        <taxon>Pseudomonadati</taxon>
        <taxon>Pseudomonadota</taxon>
        <taxon>Alphaproteobacteria</taxon>
        <taxon>Sphingomonadales</taxon>
        <taxon>Sphingomonadaceae</taxon>
        <taxon>Novosphingobium</taxon>
    </lineage>
</organism>
<geneLocation type="plasmid" evidence="3 4">
    <name>unnamed1</name>
</geneLocation>
<feature type="domain" description="MOFRL-associated" evidence="2">
    <location>
        <begin position="16"/>
        <end position="241"/>
    </location>
</feature>
<keyword evidence="4" id="KW-1185">Reference proteome</keyword>
<proteinExistence type="predicted"/>
<reference evidence="3 4" key="1">
    <citation type="submission" date="2023-02" db="EMBL/GenBank/DDBJ databases">
        <title>Genome sequence of Novosphingobium humi KACC 19094.</title>
        <authorList>
            <person name="Kim S."/>
            <person name="Heo J."/>
            <person name="Kwon S.-W."/>
        </authorList>
    </citation>
    <scope>NUCLEOTIDE SEQUENCE [LARGE SCALE GENOMIC DNA]</scope>
    <source>
        <strain evidence="3 4">KACC 19094</strain>
        <plasmid evidence="3 4">unnamed1</plasmid>
    </source>
</reference>
<dbReference type="Gene3D" id="3.40.1480.10">
    <property type="entry name" value="MOFRL domain"/>
    <property type="match status" value="1"/>
</dbReference>
<dbReference type="PANTHER" id="PTHR12227">
    <property type="entry name" value="GLYCERATE KINASE"/>
    <property type="match status" value="1"/>
</dbReference>
<dbReference type="Proteomes" id="UP001218231">
    <property type="component" value="Plasmid unnamed1"/>
</dbReference>
<evidence type="ECO:0000259" key="1">
    <source>
        <dbReference type="Pfam" id="PF05161"/>
    </source>
</evidence>
<evidence type="ECO:0000313" key="4">
    <source>
        <dbReference type="Proteomes" id="UP001218231"/>
    </source>
</evidence>
<gene>
    <name evidence="3" type="ORF">PQ457_20440</name>
</gene>
<dbReference type="InterPro" id="IPR007835">
    <property type="entry name" value="MOFRL"/>
</dbReference>
<dbReference type="Pfam" id="PF05161">
    <property type="entry name" value="MOFRL"/>
    <property type="match status" value="1"/>
</dbReference>
<dbReference type="InterPro" id="IPR037035">
    <property type="entry name" value="GK-like_C_sf"/>
</dbReference>
<dbReference type="InterPro" id="IPR039760">
    <property type="entry name" value="MOFRL_protein"/>
</dbReference>
<keyword evidence="3" id="KW-0012">Acyltransferase</keyword>
<evidence type="ECO:0000313" key="3">
    <source>
        <dbReference type="EMBL" id="WCT79366.1"/>
    </source>
</evidence>
<keyword evidence="3" id="KW-0614">Plasmid</keyword>
<dbReference type="InterPro" id="IPR025286">
    <property type="entry name" value="MOFRL_assoc_dom"/>
</dbReference>
<accession>A0ABY7U1H0</accession>
<dbReference type="Pfam" id="PF13660">
    <property type="entry name" value="DUF4147"/>
    <property type="match status" value="1"/>
</dbReference>
<dbReference type="GO" id="GO:0016301">
    <property type="term" value="F:kinase activity"/>
    <property type="evidence" value="ECO:0007669"/>
    <property type="project" value="UniProtKB-KW"/>
</dbReference>
<keyword evidence="3" id="KW-0418">Kinase</keyword>
<name>A0ABY7U1H0_9SPHN</name>
<sequence length="427" mass="43269">MSENLSLSDTKARAILRAVHGAAIEAALPGLAIRAHLPPAPRGRCVVVGAGKASAAMAAALDQALQEAWGPQVSVSGVVATRYGHGVAAGRIEIVEAGHPVPDANSVIAARRLMEAVAGLGPDDLVIALVSGGGSACMEWPVEGMGLDDLQTLGRALLASGAGIGEMNTVRRHLSRVKGGRLAAAAGPARVYTLLISDIPGDDPAAIASGPTLADGTTPRDALAIIERYGLPVPEAVRRAMMEAPACTVAGEYRMIASPQQALTAAADKARELGFMPLMLGDAIEGEARELGRVMAGIALSARQWGHPAPAPAILLSGGEASVTLAGASFGKGGRNTEFALSLALALQGAPGIWALAADSDGIDGSDDAAGAIIAPDTLARGAASALEARDFLARHDSYSFFAPLGDLLITGPTLTNVNDIRIILVA</sequence>
<dbReference type="RefSeq" id="WP_273619643.1">
    <property type="nucleotide sequence ID" value="NZ_CP117418.1"/>
</dbReference>
<evidence type="ECO:0000259" key="2">
    <source>
        <dbReference type="Pfam" id="PF13660"/>
    </source>
</evidence>
<protein>
    <submittedName>
        <fullName evidence="3">Glycerate kinase</fullName>
    </submittedName>
</protein>
<dbReference type="EMBL" id="CP117418">
    <property type="protein sequence ID" value="WCT79366.1"/>
    <property type="molecule type" value="Genomic_DNA"/>
</dbReference>
<dbReference type="SUPFAM" id="SSF82544">
    <property type="entry name" value="GckA/TtuD-like"/>
    <property type="match status" value="1"/>
</dbReference>
<dbReference type="GO" id="GO:0016746">
    <property type="term" value="F:acyltransferase activity"/>
    <property type="evidence" value="ECO:0007669"/>
    <property type="project" value="UniProtKB-KW"/>
</dbReference>